<dbReference type="RefSeq" id="WP_198842813.1">
    <property type="nucleotide sequence ID" value="NZ_JAEHFJ010000012.1"/>
</dbReference>
<feature type="region of interest" description="Disordered" evidence="1">
    <location>
        <begin position="1075"/>
        <end position="1099"/>
    </location>
</feature>
<accession>A0ABS0WW23</accession>
<protein>
    <submittedName>
        <fullName evidence="4">Lamin tail domain-containing protein</fullName>
    </submittedName>
</protein>
<dbReference type="Pfam" id="PF00932">
    <property type="entry name" value="LTD"/>
    <property type="match status" value="1"/>
</dbReference>
<dbReference type="InterPro" id="IPR001434">
    <property type="entry name" value="OmcB-like_DUF11"/>
</dbReference>
<dbReference type="InterPro" id="IPR036415">
    <property type="entry name" value="Lamin_tail_dom_sf"/>
</dbReference>
<feature type="domain" description="LTD" evidence="3">
    <location>
        <begin position="863"/>
        <end position="1027"/>
    </location>
</feature>
<dbReference type="SUPFAM" id="SSF74853">
    <property type="entry name" value="Lamin A/C globular tail domain"/>
    <property type="match status" value="1"/>
</dbReference>
<sequence>MQNGNTRMCNLLLEIEVAIKKVILTSLFFLLTIMAYAQPANDDYANAIDVSSIINNCSADAVYTTINATPDGNAGSNWNNGGPLFNVWFSFIATTDQINITVDIGGVKGSQRYSQLALWEDDGITELNSERYFSTASDSDIDVGYVGLTIGETYYISVDSYNSSTDGTFTLCLQDAVDYDFYEGAIDVTTLINSCSADAIYDTRGATPDKNAGSNWDNSGPKFNRWFSFIATTDQINITVDIGGVKGSQRYSQLALWEDDGVTELKSERYFSTASDNDIDVGYVGLTIGETYYISVDSYNSSTDGTFTLCLQDTVNYDFYEGAEDVSSLINSCSGDAIYDTRGATPDKNAGSNWDNSGPKFNRWFSFIATTDQINITVDIGGVKGSQRYSQLALWEDDGVTELNSERYFSTASGNDIDVGYVGLTIGETYYISVDSYNTNTDGTFTLCLQDAVDYDFYEGAEDVSSLINSCSGDAIYDTRGATPDKNAGSNWDNSGPKFNRWFSFIATTDQINITVDIGGVKGSQRYSQLALWEDDGITELNSERYFSTASDNDINMGYVGLTIGETYYISVDSFNTNTDGTFTLCLQDTVDYDFYEGAIDVSSLINSCSADAIYDTRGATPDKNAGSNWNNSGPKFNRWFSFVATTTQIDVTVDVGGVKGSQRYSQLALWEDDGVTELSSERYFSSATGNDIDVGYVGLTIGETYYISVDSYNTSTDGTFTLCLQDTVDYDFYEGAIDVSSLINSCSADAIYDTRGATPDKNAGIHWNNSGPQQNRWFKLTAPSNDQLNITVDIGGTKGNQRNTQLAIWESDGTTEVSSTRYSSGTADVALRVPGLIAGDTYYISVDVTNSGSAGTFTLCIDTANKQGNIVINEVLFDETAGGAANNDEFIELYNAGSTAVDLAGWQLIDGNLLIYNETDFSGSITNSANPFTFNCTGSQVCLGSTILQPGDYAVVWIGQQNASKNAPNASFQAWLGSSTKLNNSGDDIWLYDTNTTLVDYVAYGVNNGINQTPLSVIWDDSVQSTLDNAGNGQSISLSSNGIDGDMSDCWEPTTSAQASGRCSGYLPTFDSDASTRIASPGNNNNDPDHDADGVVDSVDLDDDNDGILDTVEGDTDADGDLLPNRLDLDSDGDGIPDNVEAQLTINYIAPNADTESDYITNNGVNSAYLSGLTPENTDGTDNPDYLDLDSDNEGANDTVEAGLTLSSNDTDNDGLDNTNDTTTGYSDPGGIVDDPLSGDKVLPDVDYDVLTGGDVNFRDAVDNRPDTDGDGVVDEEDRDDDNDGILDVVEGCGGLNGEYYGSNATVNNIASALAVTSGAPDATFIASNIDYPQFNGGIGNGTNLQSFLAGDAASLSNDPGNTNRGVILMTGSIYLEAGTYNMRVRSDDGYRVRIDGGTVASYDANQGPTTRTHGNFTIVASGFYPIDFLYWDQGGAYTFTAEIRKGSEPYEVVGSNYIVGTCRDADGDGVVDALDLDSDNDGIPDNVEAQTTIGYIAPNTDSPATYIANNGINSAYLPNGLTPTNTDGTDNPDYLDLDSDNEGANDTTEAGITLANSDSDDDGLDDATDATTGYSDPGGTIDNPLINPVILPDSNGDATTGGDVDYRDAIGEADLSLRKTVDNSNPSVGDNITFTIEIANDGPSSATGIEVQDILPADFTYTHIPANYTVSQGVLTYNSGTRTMNWDVGSYLLASGSSITLTYTVTVDVCGEFKNRAEITNSTASDPDSTPGNGR</sequence>
<feature type="compositionally biased region" description="Acidic residues" evidence="1">
    <location>
        <begin position="1270"/>
        <end position="1285"/>
    </location>
</feature>
<evidence type="ECO:0000313" key="4">
    <source>
        <dbReference type="EMBL" id="MBJ2176194.1"/>
    </source>
</evidence>
<organism evidence="4 5">
    <name type="scientific">Aureibaculum flavum</name>
    <dbReference type="NCBI Taxonomy" id="2795986"/>
    <lineage>
        <taxon>Bacteria</taxon>
        <taxon>Pseudomonadati</taxon>
        <taxon>Bacteroidota</taxon>
        <taxon>Flavobacteriia</taxon>
        <taxon>Flavobacteriales</taxon>
        <taxon>Flavobacteriaceae</taxon>
        <taxon>Aureibaculum</taxon>
    </lineage>
</organism>
<feature type="region of interest" description="Disordered" evidence="1">
    <location>
        <begin position="1523"/>
        <end position="1604"/>
    </location>
</feature>
<feature type="compositionally biased region" description="Low complexity" evidence="1">
    <location>
        <begin position="1523"/>
        <end position="1534"/>
    </location>
</feature>
<gene>
    <name evidence="4" type="ORF">JBL43_18225</name>
</gene>
<dbReference type="Gene3D" id="2.60.120.380">
    <property type="match status" value="1"/>
</dbReference>
<keyword evidence="5" id="KW-1185">Reference proteome</keyword>
<evidence type="ECO:0000256" key="1">
    <source>
        <dbReference type="SAM" id="MobiDB-lite"/>
    </source>
</evidence>
<dbReference type="Gene3D" id="2.60.40.1260">
    <property type="entry name" value="Lamin Tail domain"/>
    <property type="match status" value="1"/>
</dbReference>
<name>A0ABS0WW23_9FLAO</name>
<reference evidence="4 5" key="1">
    <citation type="submission" date="2020-12" db="EMBL/GenBank/DDBJ databases">
        <title>Aureibaculum luteum sp. nov. and Aureibaculum flavum sp. nov., novel members of the family Flavobacteriaceae isolated from Antarctic intertidal sediments.</title>
        <authorList>
            <person name="He X."/>
            <person name="Zhang X."/>
        </authorList>
    </citation>
    <scope>NUCLEOTIDE SEQUENCE [LARGE SCALE GENOMIC DNA]</scope>
    <source>
        <strain evidence="4 5">A20</strain>
    </source>
</reference>
<feature type="compositionally biased region" description="Low complexity" evidence="1">
    <location>
        <begin position="1207"/>
        <end position="1226"/>
    </location>
</feature>
<feature type="compositionally biased region" description="Polar residues" evidence="1">
    <location>
        <begin position="1075"/>
        <end position="1087"/>
    </location>
</feature>
<proteinExistence type="predicted"/>
<dbReference type="InterPro" id="IPR037524">
    <property type="entry name" value="PA14/GLEYA"/>
</dbReference>
<dbReference type="InterPro" id="IPR001322">
    <property type="entry name" value="Lamin_tail_dom"/>
</dbReference>
<feature type="domain" description="PA14" evidence="2">
    <location>
        <begin position="1292"/>
        <end position="1459"/>
    </location>
</feature>
<feature type="compositionally biased region" description="Acidic residues" evidence="1">
    <location>
        <begin position="1560"/>
        <end position="1570"/>
    </location>
</feature>
<dbReference type="Gene3D" id="3.90.182.10">
    <property type="entry name" value="Toxin - Anthrax Protective Antigen,domain 1"/>
    <property type="match status" value="1"/>
</dbReference>
<feature type="region of interest" description="Disordered" evidence="1">
    <location>
        <begin position="1260"/>
        <end position="1285"/>
    </location>
</feature>
<dbReference type="EMBL" id="JAEHFJ010000012">
    <property type="protein sequence ID" value="MBJ2176194.1"/>
    <property type="molecule type" value="Genomic_DNA"/>
</dbReference>
<dbReference type="PROSITE" id="PS51820">
    <property type="entry name" value="PA14"/>
    <property type="match status" value="1"/>
</dbReference>
<dbReference type="SUPFAM" id="SSF103647">
    <property type="entry name" value="TSP type-3 repeat"/>
    <property type="match status" value="1"/>
</dbReference>
<dbReference type="NCBIfam" id="TIGR01451">
    <property type="entry name" value="B_ant_repeat"/>
    <property type="match status" value="1"/>
</dbReference>
<dbReference type="InterPro" id="IPR028974">
    <property type="entry name" value="TSP_type-3_rpt"/>
</dbReference>
<feature type="compositionally biased region" description="Acidic residues" evidence="1">
    <location>
        <begin position="1535"/>
        <end position="1545"/>
    </location>
</feature>
<feature type="compositionally biased region" description="Basic and acidic residues" evidence="1">
    <location>
        <begin position="1260"/>
        <end position="1269"/>
    </location>
</feature>
<dbReference type="Gene3D" id="2.60.40.1170">
    <property type="entry name" value="Mu homology domain, subdomain B"/>
    <property type="match status" value="1"/>
</dbReference>
<evidence type="ECO:0000259" key="3">
    <source>
        <dbReference type="PROSITE" id="PS51841"/>
    </source>
</evidence>
<evidence type="ECO:0000259" key="2">
    <source>
        <dbReference type="PROSITE" id="PS51820"/>
    </source>
</evidence>
<dbReference type="Proteomes" id="UP000623301">
    <property type="component" value="Unassembled WGS sequence"/>
</dbReference>
<evidence type="ECO:0000313" key="5">
    <source>
        <dbReference type="Proteomes" id="UP000623301"/>
    </source>
</evidence>
<feature type="region of interest" description="Disordered" evidence="1">
    <location>
        <begin position="1205"/>
        <end position="1234"/>
    </location>
</feature>
<dbReference type="PROSITE" id="PS51841">
    <property type="entry name" value="LTD"/>
    <property type="match status" value="1"/>
</dbReference>
<comment type="caution">
    <text evidence="4">The sequence shown here is derived from an EMBL/GenBank/DDBJ whole genome shotgun (WGS) entry which is preliminary data.</text>
</comment>
<dbReference type="Pfam" id="PF01345">
    <property type="entry name" value="DUF11"/>
    <property type="match status" value="1"/>
</dbReference>
<dbReference type="InterPro" id="IPR047589">
    <property type="entry name" value="DUF11_rpt"/>
</dbReference>